<accession>A0A397IZY7</accession>
<organism evidence="2 3">
    <name type="scientific">Diversispora epigaea</name>
    <dbReference type="NCBI Taxonomy" id="1348612"/>
    <lineage>
        <taxon>Eukaryota</taxon>
        <taxon>Fungi</taxon>
        <taxon>Fungi incertae sedis</taxon>
        <taxon>Mucoromycota</taxon>
        <taxon>Glomeromycotina</taxon>
        <taxon>Glomeromycetes</taxon>
        <taxon>Diversisporales</taxon>
        <taxon>Diversisporaceae</taxon>
        <taxon>Diversispora</taxon>
    </lineage>
</organism>
<proteinExistence type="predicted"/>
<name>A0A397IZY7_9GLOM</name>
<keyword evidence="3" id="KW-1185">Reference proteome</keyword>
<gene>
    <name evidence="2" type="ORF">Glove_134g213</name>
</gene>
<keyword evidence="1" id="KW-1133">Transmembrane helix</keyword>
<keyword evidence="1" id="KW-0472">Membrane</keyword>
<dbReference type="EMBL" id="PQFF01000125">
    <property type="protein sequence ID" value="RHZ80667.1"/>
    <property type="molecule type" value="Genomic_DNA"/>
</dbReference>
<keyword evidence="1" id="KW-0812">Transmembrane</keyword>
<dbReference type="Proteomes" id="UP000266861">
    <property type="component" value="Unassembled WGS sequence"/>
</dbReference>
<dbReference type="OrthoDB" id="2120024at2759"/>
<evidence type="ECO:0000313" key="2">
    <source>
        <dbReference type="EMBL" id="RHZ80667.1"/>
    </source>
</evidence>
<dbReference type="AlphaFoldDB" id="A0A397IZY7"/>
<feature type="transmembrane region" description="Helical" evidence="1">
    <location>
        <begin position="81"/>
        <end position="99"/>
    </location>
</feature>
<reference evidence="2 3" key="1">
    <citation type="submission" date="2018-08" db="EMBL/GenBank/DDBJ databases">
        <title>Genome and evolution of the arbuscular mycorrhizal fungus Diversispora epigaea (formerly Glomus versiforme) and its bacterial endosymbionts.</title>
        <authorList>
            <person name="Sun X."/>
            <person name="Fei Z."/>
            <person name="Harrison M."/>
        </authorList>
    </citation>
    <scope>NUCLEOTIDE SEQUENCE [LARGE SCALE GENOMIC DNA]</scope>
    <source>
        <strain evidence="2 3">IT104</strain>
    </source>
</reference>
<evidence type="ECO:0000256" key="1">
    <source>
        <dbReference type="SAM" id="Phobius"/>
    </source>
</evidence>
<comment type="caution">
    <text evidence="2">The sequence shown here is derived from an EMBL/GenBank/DDBJ whole genome shotgun (WGS) entry which is preliminary data.</text>
</comment>
<protein>
    <submittedName>
        <fullName evidence="2">Uncharacterized protein</fullName>
    </submittedName>
</protein>
<sequence>MLLLSKSWRLLFSLRQNSIFHNALQKPVLKTLQTSSSLPTLQTSKTQTQIPTSTPTKITQNFHNNEQLTVWMVYGTPLVNIFLWGSITFFSLQIAWYKLEFAEYKQLMDKKIVELEEQVEKLRRKKSNPS</sequence>
<evidence type="ECO:0000313" key="3">
    <source>
        <dbReference type="Proteomes" id="UP000266861"/>
    </source>
</evidence>